<dbReference type="PROSITE" id="PS51635">
    <property type="entry name" value="PNPLA"/>
    <property type="match status" value="1"/>
</dbReference>
<dbReference type="CDD" id="cd07207">
    <property type="entry name" value="Pat_ExoU_VipD_like"/>
    <property type="match status" value="1"/>
</dbReference>
<evidence type="ECO:0000313" key="5">
    <source>
        <dbReference type="Proteomes" id="UP001597467"/>
    </source>
</evidence>
<dbReference type="Gene3D" id="3.40.1090.10">
    <property type="entry name" value="Cytosolic phospholipase A2 catalytic domain"/>
    <property type="match status" value="1"/>
</dbReference>
<feature type="domain" description="PNPLA" evidence="3">
    <location>
        <begin position="6"/>
        <end position="193"/>
    </location>
</feature>
<evidence type="ECO:0000256" key="1">
    <source>
        <dbReference type="ARBA" id="ARBA00023098"/>
    </source>
</evidence>
<name>A0ABW5K1Q2_9FLAO</name>
<keyword evidence="5" id="KW-1185">Reference proteome</keyword>
<keyword evidence="2" id="KW-0378">Hydrolase</keyword>
<keyword evidence="2" id="KW-0442">Lipid degradation</keyword>
<feature type="short sequence motif" description="GXSXG" evidence="2">
    <location>
        <begin position="39"/>
        <end position="43"/>
    </location>
</feature>
<organism evidence="4 5">
    <name type="scientific">Lacinutrix gracilariae</name>
    <dbReference type="NCBI Taxonomy" id="1747198"/>
    <lineage>
        <taxon>Bacteria</taxon>
        <taxon>Pseudomonadati</taxon>
        <taxon>Bacteroidota</taxon>
        <taxon>Flavobacteriia</taxon>
        <taxon>Flavobacteriales</taxon>
        <taxon>Flavobacteriaceae</taxon>
        <taxon>Lacinutrix</taxon>
    </lineage>
</organism>
<dbReference type="Pfam" id="PF01734">
    <property type="entry name" value="Patatin"/>
    <property type="match status" value="1"/>
</dbReference>
<proteinExistence type="predicted"/>
<dbReference type="SUPFAM" id="SSF52151">
    <property type="entry name" value="FabD/lysophospholipase-like"/>
    <property type="match status" value="1"/>
</dbReference>
<dbReference type="InterPro" id="IPR002641">
    <property type="entry name" value="PNPLA_dom"/>
</dbReference>
<protein>
    <submittedName>
        <fullName evidence="4">Patatin-like phospholipase family protein</fullName>
    </submittedName>
</protein>
<feature type="active site" description="Proton acceptor" evidence="2">
    <location>
        <position position="180"/>
    </location>
</feature>
<reference evidence="5" key="1">
    <citation type="journal article" date="2019" name="Int. J. Syst. Evol. Microbiol.">
        <title>The Global Catalogue of Microorganisms (GCM) 10K type strain sequencing project: providing services to taxonomists for standard genome sequencing and annotation.</title>
        <authorList>
            <consortium name="The Broad Institute Genomics Platform"/>
            <consortium name="The Broad Institute Genome Sequencing Center for Infectious Disease"/>
            <person name="Wu L."/>
            <person name="Ma J."/>
        </authorList>
    </citation>
    <scope>NUCLEOTIDE SEQUENCE [LARGE SCALE GENOMIC DNA]</scope>
    <source>
        <strain evidence="5">KCTC 42808</strain>
    </source>
</reference>
<dbReference type="EMBL" id="JBHULM010000011">
    <property type="protein sequence ID" value="MFD2542175.1"/>
    <property type="molecule type" value="Genomic_DNA"/>
</dbReference>
<accession>A0ABW5K1Q2</accession>
<dbReference type="PANTHER" id="PTHR46394">
    <property type="entry name" value="ANNEXIN"/>
    <property type="match status" value="1"/>
</dbReference>
<sequence>MKIKNLALKGGGVKGIAYVGALKELDKAGIYKGIQRVSGTSAGAIVALMIALQLSPATIETLMRELDFKSFKSGWNPLRIFTKYGLYTGDAILQFIYKCYEASSLNLTQKATFSDFEKAGSKEIIVFASDLNTKNICEFSNYKTPDCIVAEAIRASMSIPFFFKGWQFSNNIPNNHIYVDGGVIFNYPLSFFDKPRFHENPVEYHQESLGLFLEPKKIYDSFDNQNEEKLATEKKHGFKKMVYMAEFKYGMWIFLYIKHLFDTLMNAQDIDLFEESHLVDRTIFIDDLGISATDFNLSDQDKTNLVNSGSKGTLRYFEYLKNKEVINN</sequence>
<comment type="caution">
    <text evidence="4">The sequence shown here is derived from an EMBL/GenBank/DDBJ whole genome shotgun (WGS) entry which is preliminary data.</text>
</comment>
<keyword evidence="1 2" id="KW-0443">Lipid metabolism</keyword>
<evidence type="ECO:0000256" key="2">
    <source>
        <dbReference type="PROSITE-ProRule" id="PRU01161"/>
    </source>
</evidence>
<gene>
    <name evidence="4" type="ORF">ACFSSB_07585</name>
</gene>
<evidence type="ECO:0000313" key="4">
    <source>
        <dbReference type="EMBL" id="MFD2542175.1"/>
    </source>
</evidence>
<feature type="active site" description="Nucleophile" evidence="2">
    <location>
        <position position="41"/>
    </location>
</feature>
<evidence type="ECO:0000259" key="3">
    <source>
        <dbReference type="PROSITE" id="PS51635"/>
    </source>
</evidence>
<dbReference type="PANTHER" id="PTHR46394:SF1">
    <property type="entry name" value="PNPLA DOMAIN-CONTAINING PROTEIN"/>
    <property type="match status" value="1"/>
</dbReference>
<feature type="short sequence motif" description="DGA/G" evidence="2">
    <location>
        <begin position="180"/>
        <end position="182"/>
    </location>
</feature>
<feature type="short sequence motif" description="GXGXXG" evidence="2">
    <location>
        <begin position="10"/>
        <end position="15"/>
    </location>
</feature>
<dbReference type="InterPro" id="IPR052580">
    <property type="entry name" value="Lipid_Hydrolase"/>
</dbReference>
<dbReference type="Proteomes" id="UP001597467">
    <property type="component" value="Unassembled WGS sequence"/>
</dbReference>
<dbReference type="InterPro" id="IPR016035">
    <property type="entry name" value="Acyl_Trfase/lysoPLipase"/>
</dbReference>
<dbReference type="RefSeq" id="WP_379902736.1">
    <property type="nucleotide sequence ID" value="NZ_JBHULM010000011.1"/>
</dbReference>